<reference evidence="1" key="1">
    <citation type="submission" date="2022-04" db="EMBL/GenBank/DDBJ databases">
        <title>Draft genome sequences of lactic acid bacteria (LAB) strains involved in meat spoilage.</title>
        <authorList>
            <person name="Palevich N."/>
        </authorList>
    </citation>
    <scope>NUCLEOTIDE SEQUENCE</scope>
    <source>
        <strain evidence="1">9-14</strain>
    </source>
</reference>
<comment type="caution">
    <text evidence="1">The sequence shown here is derived from an EMBL/GenBank/DDBJ whole genome shotgun (WGS) entry which is preliminary data.</text>
</comment>
<dbReference type="EMBL" id="JALRMR010000001">
    <property type="protein sequence ID" value="MDT1973060.1"/>
    <property type="molecule type" value="Genomic_DNA"/>
</dbReference>
<dbReference type="Proteomes" id="UP001249945">
    <property type="component" value="Unassembled WGS sequence"/>
</dbReference>
<organism evidence="1 2">
    <name type="scientific">Carnobacterium divergens</name>
    <name type="common">Lactobacillus divergens</name>
    <dbReference type="NCBI Taxonomy" id="2748"/>
    <lineage>
        <taxon>Bacteria</taxon>
        <taxon>Bacillati</taxon>
        <taxon>Bacillota</taxon>
        <taxon>Bacilli</taxon>
        <taxon>Lactobacillales</taxon>
        <taxon>Carnobacteriaceae</taxon>
        <taxon>Carnobacterium</taxon>
    </lineage>
</organism>
<name>A0AAW8R852_CARDV</name>
<gene>
    <name evidence="1" type="ORF">MX635_01465</name>
</gene>
<protein>
    <submittedName>
        <fullName evidence="1">Uncharacterized protein</fullName>
    </submittedName>
</protein>
<dbReference type="KEGG" id="cdj:BFC22_12225"/>
<evidence type="ECO:0000313" key="1">
    <source>
        <dbReference type="EMBL" id="MDT1973060.1"/>
    </source>
</evidence>
<sequence>MRVKNFEMNSGNIQKYGYLVHCFSGEQLFVKEASLELRQNIFGSNDYKVVKSFKIADCYSNIQKVMDRDRQVIARRTIGGKLYYTGKGTCSIELSAQVTSKKKQLFQKNERKQLQAKLKNNPAVKEVVFYNLSLQNRKLVNYVLKKSGADKVIFEDVEEITIVSTIPRSKIKYIFNFDI</sequence>
<evidence type="ECO:0000313" key="2">
    <source>
        <dbReference type="Proteomes" id="UP001249945"/>
    </source>
</evidence>
<proteinExistence type="predicted"/>
<dbReference type="RefSeq" id="WP_119908606.1">
    <property type="nucleotide sequence ID" value="NZ_CBCPJX010000015.1"/>
</dbReference>
<dbReference type="AlphaFoldDB" id="A0AAW8R852"/>
<accession>A0AAW8R852</accession>